<reference evidence="14 15" key="1">
    <citation type="submission" date="2019-02" db="EMBL/GenBank/DDBJ databases">
        <title>Deep-cultivation of Planctomycetes and their phenomic and genomic characterization uncovers novel biology.</title>
        <authorList>
            <person name="Wiegand S."/>
            <person name="Jogler M."/>
            <person name="Boedeker C."/>
            <person name="Pinto D."/>
            <person name="Vollmers J."/>
            <person name="Rivas-Marin E."/>
            <person name="Kohn T."/>
            <person name="Peeters S.H."/>
            <person name="Heuer A."/>
            <person name="Rast P."/>
            <person name="Oberbeckmann S."/>
            <person name="Bunk B."/>
            <person name="Jeske O."/>
            <person name="Meyerdierks A."/>
            <person name="Storesund J.E."/>
            <person name="Kallscheuer N."/>
            <person name="Luecker S."/>
            <person name="Lage O.M."/>
            <person name="Pohl T."/>
            <person name="Merkel B.J."/>
            <person name="Hornburger P."/>
            <person name="Mueller R.-W."/>
            <person name="Bruemmer F."/>
            <person name="Labrenz M."/>
            <person name="Spormann A.M."/>
            <person name="Op Den Camp H."/>
            <person name="Overmann J."/>
            <person name="Amann R."/>
            <person name="Jetten M.S.M."/>
            <person name="Mascher T."/>
            <person name="Medema M.H."/>
            <person name="Devos D.P."/>
            <person name="Kaster A.-K."/>
            <person name="Ovreas L."/>
            <person name="Rohde M."/>
            <person name="Galperin M.Y."/>
            <person name="Jogler C."/>
        </authorList>
    </citation>
    <scope>NUCLEOTIDE SEQUENCE [LARGE SCALE GENOMIC DNA]</scope>
    <source>
        <strain evidence="14 15">Pla52n</strain>
    </source>
</reference>
<evidence type="ECO:0000256" key="6">
    <source>
        <dbReference type="ARBA" id="ARBA00022927"/>
    </source>
</evidence>
<comment type="caution">
    <text evidence="14">The sequence shown here is derived from an EMBL/GenBank/DDBJ whole genome shotgun (WGS) entry which is preliminary data.</text>
</comment>
<dbReference type="Gene3D" id="3.90.1440.10">
    <property type="entry name" value="SecA, preprotein cross-linking domain"/>
    <property type="match status" value="1"/>
</dbReference>
<dbReference type="InterPro" id="IPR014018">
    <property type="entry name" value="SecA_motor_DEAD"/>
</dbReference>
<feature type="domain" description="Helicase ATP-binding" evidence="11">
    <location>
        <begin position="93"/>
        <end position="285"/>
    </location>
</feature>
<gene>
    <name evidence="10" type="primary">secA</name>
    <name evidence="14" type="ORF">Pla52n_07140</name>
</gene>
<dbReference type="GO" id="GO:0017038">
    <property type="term" value="P:protein import"/>
    <property type="evidence" value="ECO:0007669"/>
    <property type="project" value="InterPro"/>
</dbReference>
<keyword evidence="15" id="KW-1185">Reference proteome</keyword>
<evidence type="ECO:0000256" key="7">
    <source>
        <dbReference type="ARBA" id="ARBA00022967"/>
    </source>
</evidence>
<dbReference type="InterPro" id="IPR011115">
    <property type="entry name" value="SecA_DEAD"/>
</dbReference>
<feature type="domain" description="SecA family profile" evidence="13">
    <location>
        <begin position="6"/>
        <end position="596"/>
    </location>
</feature>
<accession>A0A5C6B915</accession>
<feature type="binding site" evidence="10">
    <location>
        <position position="91"/>
    </location>
    <ligand>
        <name>ATP</name>
        <dbReference type="ChEBI" id="CHEBI:30616"/>
    </ligand>
</feature>
<evidence type="ECO:0000256" key="8">
    <source>
        <dbReference type="ARBA" id="ARBA00023010"/>
    </source>
</evidence>
<dbReference type="Proteomes" id="UP000320176">
    <property type="component" value="Unassembled WGS sequence"/>
</dbReference>
<sequence length="631" mass="69953">MASSISMLNGLTNHLVTLLRPASHSGLIQATRESWKTLQRQSESQLRESCQRTRDRVRRLGVDDLTAKVDGLALMAEALRRVRGVSMYDVQLHAACVLAQGGIAEMQTGEGKTFSCAPPAFLHALLGRGVHVATTNAYLAERDHELLSPVFRLLGVNASLLPEKAGNEEKRKAYQCDVTYGTGSEFGFDYLRDQLSLRAQTQQKMGQSLLSRLKGDMEPALMQRGLYYSIIDEADNVMLDDAVSPLVLSEAGQGEAADRLVYHAATDAVNHLREGRDYTVTGTKKTHRLTEEGNARVQVLGSDLPVELFRRTWMEYISVALRASQMRRDVDYIVDGQNKVQIVDGSTGRIFEDRTWRDGLHQAVESKEGLEISNEKGTMAQITRQRFGRLYQRLAGTTGTAQGCEREFREVYRLSVHTIPLRTPSQREIWPTRSFESQEAKWAAIAASVADLHATGRPVLVGTNSIRDSKCLAALFQEHGIEYQLLNGIQDADEASIVAAAGRYGAVMIATSLAGRGTDIKLEPEVRSLGGLHVIVAQCNESSRVDRQLVGRCGRQGDPGTAQSFLSAQDELLENHAPWLSEFIKRHTDETGECTVDVSAQIRRIQRLVERNAFARRAAMFRRDVKNSTAN</sequence>
<dbReference type="CDD" id="cd17928">
    <property type="entry name" value="DEXDc_SecA"/>
    <property type="match status" value="1"/>
</dbReference>
<organism evidence="14 15">
    <name type="scientific">Stieleria varia</name>
    <dbReference type="NCBI Taxonomy" id="2528005"/>
    <lineage>
        <taxon>Bacteria</taxon>
        <taxon>Pseudomonadati</taxon>
        <taxon>Planctomycetota</taxon>
        <taxon>Planctomycetia</taxon>
        <taxon>Pirellulales</taxon>
        <taxon>Pirellulaceae</taxon>
        <taxon>Stieleria</taxon>
    </lineage>
</organism>
<keyword evidence="2 10" id="KW-1003">Cell membrane</keyword>
<evidence type="ECO:0000259" key="12">
    <source>
        <dbReference type="PROSITE" id="PS51194"/>
    </source>
</evidence>
<feature type="binding site" evidence="10">
    <location>
        <position position="519"/>
    </location>
    <ligand>
        <name>ATP</name>
        <dbReference type="ChEBI" id="CHEBI:30616"/>
    </ligand>
</feature>
<comment type="subcellular location">
    <subcellularLocation>
        <location evidence="10">Cell membrane</location>
        <topology evidence="10">Peripheral membrane protein</topology>
        <orientation evidence="10">Cytoplasmic side</orientation>
    </subcellularLocation>
    <subcellularLocation>
        <location evidence="10">Cytoplasm</location>
    </subcellularLocation>
    <text evidence="10">Distribution is 50-50.</text>
</comment>
<dbReference type="InterPro" id="IPR014001">
    <property type="entry name" value="Helicase_ATP-bd"/>
</dbReference>
<dbReference type="SMART" id="SM00957">
    <property type="entry name" value="SecA_DEAD"/>
    <property type="match status" value="1"/>
</dbReference>
<keyword evidence="3 10" id="KW-0963">Cytoplasm</keyword>
<evidence type="ECO:0000259" key="11">
    <source>
        <dbReference type="PROSITE" id="PS51192"/>
    </source>
</evidence>
<dbReference type="EMBL" id="SJPN01000001">
    <property type="protein sequence ID" value="TWU08132.1"/>
    <property type="molecule type" value="Genomic_DNA"/>
</dbReference>
<evidence type="ECO:0000256" key="2">
    <source>
        <dbReference type="ARBA" id="ARBA00022475"/>
    </source>
</evidence>
<keyword evidence="1 10" id="KW-0813">Transport</keyword>
<protein>
    <recommendedName>
        <fullName evidence="10">Protein translocase subunit SecA</fullName>
        <ecNumber evidence="10">7.4.2.8</ecNumber>
    </recommendedName>
</protein>
<dbReference type="EC" id="7.4.2.8" evidence="10"/>
<dbReference type="FunFam" id="3.40.50.300:FF:000429">
    <property type="entry name" value="Preprotein translocase subunit SecA"/>
    <property type="match status" value="1"/>
</dbReference>
<dbReference type="PROSITE" id="PS51192">
    <property type="entry name" value="HELICASE_ATP_BIND_1"/>
    <property type="match status" value="1"/>
</dbReference>
<name>A0A5C6B915_9BACT</name>
<dbReference type="GO" id="GO:0065002">
    <property type="term" value="P:intracellular protein transmembrane transport"/>
    <property type="evidence" value="ECO:0007669"/>
    <property type="project" value="UniProtKB-UniRule"/>
</dbReference>
<dbReference type="GO" id="GO:0008564">
    <property type="term" value="F:protein-exporting ATPase activity"/>
    <property type="evidence" value="ECO:0007669"/>
    <property type="project" value="UniProtKB-EC"/>
</dbReference>
<dbReference type="GO" id="GO:0005829">
    <property type="term" value="C:cytosol"/>
    <property type="evidence" value="ECO:0007669"/>
    <property type="project" value="TreeGrafter"/>
</dbReference>
<dbReference type="GO" id="GO:0043952">
    <property type="term" value="P:protein transport by the Sec complex"/>
    <property type="evidence" value="ECO:0007669"/>
    <property type="project" value="TreeGrafter"/>
</dbReference>
<evidence type="ECO:0000256" key="9">
    <source>
        <dbReference type="ARBA" id="ARBA00023136"/>
    </source>
</evidence>
<dbReference type="Pfam" id="PF01043">
    <property type="entry name" value="SecA_PP_bind"/>
    <property type="match status" value="1"/>
</dbReference>
<dbReference type="SUPFAM" id="SSF81767">
    <property type="entry name" value="Pre-protein crosslinking domain of SecA"/>
    <property type="match status" value="1"/>
</dbReference>
<evidence type="ECO:0000313" key="15">
    <source>
        <dbReference type="Proteomes" id="UP000320176"/>
    </source>
</evidence>
<dbReference type="CDD" id="cd18803">
    <property type="entry name" value="SF2_C_secA"/>
    <property type="match status" value="1"/>
</dbReference>
<keyword evidence="8 10" id="KW-0811">Translocation</keyword>
<dbReference type="PRINTS" id="PR00906">
    <property type="entry name" value="SECA"/>
</dbReference>
<dbReference type="PROSITE" id="PS51196">
    <property type="entry name" value="SECA_MOTOR_DEAD"/>
    <property type="match status" value="1"/>
</dbReference>
<keyword evidence="5 10" id="KW-0067">ATP-binding</keyword>
<evidence type="ECO:0000256" key="3">
    <source>
        <dbReference type="ARBA" id="ARBA00022490"/>
    </source>
</evidence>
<dbReference type="InterPro" id="IPR027417">
    <property type="entry name" value="P-loop_NTPase"/>
</dbReference>
<evidence type="ECO:0000256" key="1">
    <source>
        <dbReference type="ARBA" id="ARBA00022448"/>
    </source>
</evidence>
<dbReference type="GO" id="GO:0005886">
    <property type="term" value="C:plasma membrane"/>
    <property type="evidence" value="ECO:0007669"/>
    <property type="project" value="UniProtKB-SubCell"/>
</dbReference>
<dbReference type="Pfam" id="PF07517">
    <property type="entry name" value="SecA_DEAD"/>
    <property type="match status" value="1"/>
</dbReference>
<dbReference type="InterPro" id="IPR036670">
    <property type="entry name" value="SecA_X-link_sf"/>
</dbReference>
<dbReference type="InterPro" id="IPR044722">
    <property type="entry name" value="SecA_SF2_C"/>
</dbReference>
<comment type="subunit">
    <text evidence="10">Monomer and homodimer. Part of the essential Sec protein translocation apparatus which comprises SecA, SecYEG and auxiliary proteins SecDF. Other proteins may also be involved.</text>
</comment>
<keyword evidence="6 10" id="KW-0653">Protein transport</keyword>
<evidence type="ECO:0000313" key="14">
    <source>
        <dbReference type="EMBL" id="TWU08132.1"/>
    </source>
</evidence>
<dbReference type="InterPro" id="IPR000185">
    <property type="entry name" value="SecA"/>
</dbReference>
<evidence type="ECO:0000256" key="4">
    <source>
        <dbReference type="ARBA" id="ARBA00022741"/>
    </source>
</evidence>
<dbReference type="PANTHER" id="PTHR30612:SF0">
    <property type="entry name" value="CHLOROPLAST PROTEIN-TRANSPORTING ATPASE"/>
    <property type="match status" value="1"/>
</dbReference>
<dbReference type="GO" id="GO:0005524">
    <property type="term" value="F:ATP binding"/>
    <property type="evidence" value="ECO:0007669"/>
    <property type="project" value="UniProtKB-UniRule"/>
</dbReference>
<dbReference type="RefSeq" id="WP_231741674.1">
    <property type="nucleotide sequence ID" value="NZ_SJPN01000001.1"/>
</dbReference>
<keyword evidence="4 10" id="KW-0547">Nucleotide-binding</keyword>
<evidence type="ECO:0000256" key="10">
    <source>
        <dbReference type="HAMAP-Rule" id="MF_01382"/>
    </source>
</evidence>
<comment type="catalytic activity">
    <reaction evidence="10">
        <text>ATP + H2O + cellular proteinSide 1 = ADP + phosphate + cellular proteinSide 2.</text>
        <dbReference type="EC" id="7.4.2.8"/>
    </reaction>
</comment>
<keyword evidence="7 10" id="KW-1278">Translocase</keyword>
<dbReference type="Pfam" id="PF21090">
    <property type="entry name" value="P-loop_SecA"/>
    <property type="match status" value="2"/>
</dbReference>
<feature type="binding site" evidence="10">
    <location>
        <begin position="109"/>
        <end position="113"/>
    </location>
    <ligand>
        <name>ATP</name>
        <dbReference type="ChEBI" id="CHEBI:30616"/>
    </ligand>
</feature>
<comment type="function">
    <text evidence="10">Part of the Sec protein translocase complex. Interacts with the SecYEG preprotein conducting channel. Has a central role in coupling the hydrolysis of ATP to the transfer of proteins into and across the cell membrane, serving as an ATP-driven molecular motor driving the stepwise translocation of polypeptide chains across the membrane.</text>
</comment>
<dbReference type="PANTHER" id="PTHR30612">
    <property type="entry name" value="SECA INNER MEMBRANE COMPONENT OF SEC PROTEIN SECRETION SYSTEM"/>
    <property type="match status" value="1"/>
</dbReference>
<dbReference type="AlphaFoldDB" id="A0A5C6B915"/>
<dbReference type="GO" id="GO:0006605">
    <property type="term" value="P:protein targeting"/>
    <property type="evidence" value="ECO:0007669"/>
    <property type="project" value="UniProtKB-UniRule"/>
</dbReference>
<evidence type="ECO:0000256" key="5">
    <source>
        <dbReference type="ARBA" id="ARBA00022840"/>
    </source>
</evidence>
<evidence type="ECO:0000259" key="13">
    <source>
        <dbReference type="PROSITE" id="PS51196"/>
    </source>
</evidence>
<proteinExistence type="inferred from homology"/>
<dbReference type="SUPFAM" id="SSF52540">
    <property type="entry name" value="P-loop containing nucleoside triphosphate hydrolases"/>
    <property type="match status" value="2"/>
</dbReference>
<dbReference type="GO" id="GO:0031522">
    <property type="term" value="C:cell envelope Sec protein transport complex"/>
    <property type="evidence" value="ECO:0007669"/>
    <property type="project" value="TreeGrafter"/>
</dbReference>
<dbReference type="PROSITE" id="PS51194">
    <property type="entry name" value="HELICASE_CTER"/>
    <property type="match status" value="1"/>
</dbReference>
<dbReference type="InterPro" id="IPR001650">
    <property type="entry name" value="Helicase_C-like"/>
</dbReference>
<dbReference type="InterPro" id="IPR011130">
    <property type="entry name" value="SecA_preprotein_X-link_dom"/>
</dbReference>
<keyword evidence="9 10" id="KW-0472">Membrane</keyword>
<dbReference type="HAMAP" id="MF_01382">
    <property type="entry name" value="SecA"/>
    <property type="match status" value="1"/>
</dbReference>
<dbReference type="SMART" id="SM00958">
    <property type="entry name" value="SecA_PP_bind"/>
    <property type="match status" value="1"/>
</dbReference>
<feature type="domain" description="Helicase C-terminal" evidence="12">
    <location>
        <begin position="444"/>
        <end position="599"/>
    </location>
</feature>
<comment type="similarity">
    <text evidence="10">Belongs to the SecA family.</text>
</comment>
<dbReference type="Gene3D" id="3.40.50.300">
    <property type="entry name" value="P-loop containing nucleotide triphosphate hydrolases"/>
    <property type="match status" value="2"/>
</dbReference>